<dbReference type="AlphaFoldDB" id="A0A066UR82"/>
<keyword evidence="1" id="KW-0812">Transmembrane</keyword>
<dbReference type="PROSITE" id="PS00409">
    <property type="entry name" value="PROKAR_NTER_METHYL"/>
    <property type="match status" value="1"/>
</dbReference>
<keyword evidence="1" id="KW-0472">Membrane</keyword>
<comment type="caution">
    <text evidence="2">The sequence shown here is derived from an EMBL/GenBank/DDBJ whole genome shotgun (WGS) entry which is preliminary data.</text>
</comment>
<protein>
    <submittedName>
        <fullName evidence="2">Fimbrial protein</fullName>
    </submittedName>
</protein>
<accession>A0A066UR82</accession>
<dbReference type="SUPFAM" id="SSF54523">
    <property type="entry name" value="Pili subunits"/>
    <property type="match status" value="1"/>
</dbReference>
<keyword evidence="1" id="KW-1133">Transmembrane helix</keyword>
<keyword evidence="3" id="KW-1185">Reference proteome</keyword>
<dbReference type="InterPro" id="IPR012902">
    <property type="entry name" value="N_methyl_site"/>
</dbReference>
<gene>
    <name evidence="2" type="ORF">VFDL14_23805</name>
</gene>
<dbReference type="RefSeq" id="WP_084181868.1">
    <property type="nucleotide sequence ID" value="NZ_JFFR01000020.1"/>
</dbReference>
<evidence type="ECO:0000313" key="3">
    <source>
        <dbReference type="Proteomes" id="UP000027219"/>
    </source>
</evidence>
<reference evidence="2 3" key="1">
    <citation type="submission" date="2014-02" db="EMBL/GenBank/DDBJ databases">
        <title>Vibrio fortis Dalian14 Genome Sequencing.</title>
        <authorList>
            <person name="Wang Y."/>
            <person name="Song L."/>
            <person name="Liu G."/>
            <person name="Ding J."/>
        </authorList>
    </citation>
    <scope>NUCLEOTIDE SEQUENCE [LARGE SCALE GENOMIC DNA]</scope>
    <source>
        <strain evidence="2 3">Dalian14</strain>
    </source>
</reference>
<dbReference type="Gene3D" id="3.30.700.10">
    <property type="entry name" value="Glycoprotein, Type 4 Pilin"/>
    <property type="match status" value="1"/>
</dbReference>
<dbReference type="OrthoDB" id="5906095at2"/>
<dbReference type="InterPro" id="IPR031982">
    <property type="entry name" value="PilE-like"/>
</dbReference>
<organism evidence="2 3">
    <name type="scientific">Vibrio fortis</name>
    <dbReference type="NCBI Taxonomy" id="212667"/>
    <lineage>
        <taxon>Bacteria</taxon>
        <taxon>Pseudomonadati</taxon>
        <taxon>Pseudomonadota</taxon>
        <taxon>Gammaproteobacteria</taxon>
        <taxon>Vibrionales</taxon>
        <taxon>Vibrionaceae</taxon>
        <taxon>Vibrio</taxon>
    </lineage>
</organism>
<dbReference type="InterPro" id="IPR045584">
    <property type="entry name" value="Pilin-like"/>
</dbReference>
<name>A0A066UR82_9VIBR</name>
<dbReference type="EMBL" id="JFFR01000020">
    <property type="protein sequence ID" value="KDN28417.1"/>
    <property type="molecule type" value="Genomic_DNA"/>
</dbReference>
<feature type="transmembrane region" description="Helical" evidence="1">
    <location>
        <begin position="20"/>
        <end position="40"/>
    </location>
</feature>
<dbReference type="Proteomes" id="UP000027219">
    <property type="component" value="Unassembled WGS sequence"/>
</dbReference>
<dbReference type="GO" id="GO:0043683">
    <property type="term" value="P:type IV pilus assembly"/>
    <property type="evidence" value="ECO:0007669"/>
    <property type="project" value="InterPro"/>
</dbReference>
<evidence type="ECO:0000256" key="1">
    <source>
        <dbReference type="SAM" id="Phobius"/>
    </source>
</evidence>
<dbReference type="NCBIfam" id="TIGR02532">
    <property type="entry name" value="IV_pilin_GFxxxE"/>
    <property type="match status" value="1"/>
</dbReference>
<sequence>MIRKNICNSNNIRLQGMTLIELLIVVAIIGILGAIAYPTYTNHVLSGHRAAAIADIARIQLELEASYDNGYDWSSIISGSNCLICDTEGSRFSFSVASSASAAYTITATPQSDVGQDKDECFDGVSPKVLTLNNANVEYPEACWM</sequence>
<dbReference type="Pfam" id="PF16732">
    <property type="entry name" value="ComP_DUS"/>
    <property type="match status" value="1"/>
</dbReference>
<proteinExistence type="predicted"/>
<evidence type="ECO:0000313" key="2">
    <source>
        <dbReference type="EMBL" id="KDN28417.1"/>
    </source>
</evidence>
<dbReference type="STRING" id="212667.VFDL14_23805"/>
<dbReference type="Pfam" id="PF07963">
    <property type="entry name" value="N_methyl"/>
    <property type="match status" value="1"/>
</dbReference>